<sequence>MPETATPVPDVLQSRSTFPSRCQDFADRYRGSQYFTDLARFLAEEVGISYVLIGYPDKKQHNQVRTVVLYAGGEVASNISYPLSGTPCENVIGRNCCYYPTGIQQMFPSDKELRDLNIDSYIGFPLFNDARNPIGIIVLMDTKMIPLAGAVEDGLRALAPRTAQELEQHLLENGGTEA</sequence>
<protein>
    <recommendedName>
        <fullName evidence="3">GAF domain-containing protein</fullName>
    </recommendedName>
</protein>
<evidence type="ECO:0000313" key="2">
    <source>
        <dbReference type="Proteomes" id="UP001501725"/>
    </source>
</evidence>
<reference evidence="2" key="1">
    <citation type="journal article" date="2019" name="Int. J. Syst. Evol. Microbiol.">
        <title>The Global Catalogue of Microorganisms (GCM) 10K type strain sequencing project: providing services to taxonomists for standard genome sequencing and annotation.</title>
        <authorList>
            <consortium name="The Broad Institute Genomics Platform"/>
            <consortium name="The Broad Institute Genome Sequencing Center for Infectious Disease"/>
            <person name="Wu L."/>
            <person name="Ma J."/>
        </authorList>
    </citation>
    <scope>NUCLEOTIDE SEQUENCE [LARGE SCALE GENOMIC DNA]</scope>
    <source>
        <strain evidence="2">JCM 17919</strain>
    </source>
</reference>
<gene>
    <name evidence="1" type="ORF">GCM10023184_04320</name>
</gene>
<evidence type="ECO:0008006" key="3">
    <source>
        <dbReference type="Google" id="ProtNLM"/>
    </source>
</evidence>
<dbReference type="Proteomes" id="UP001501725">
    <property type="component" value="Unassembled WGS sequence"/>
</dbReference>
<organism evidence="1 2">
    <name type="scientific">Flaviaesturariibacter amylovorans</name>
    <dbReference type="NCBI Taxonomy" id="1084520"/>
    <lineage>
        <taxon>Bacteria</taxon>
        <taxon>Pseudomonadati</taxon>
        <taxon>Bacteroidota</taxon>
        <taxon>Chitinophagia</taxon>
        <taxon>Chitinophagales</taxon>
        <taxon>Chitinophagaceae</taxon>
        <taxon>Flaviaestuariibacter</taxon>
    </lineage>
</organism>
<accession>A0ABP8G8H2</accession>
<dbReference type="RefSeq" id="WP_345253001.1">
    <property type="nucleotide sequence ID" value="NZ_BAABGY010000001.1"/>
</dbReference>
<comment type="caution">
    <text evidence="1">The sequence shown here is derived from an EMBL/GenBank/DDBJ whole genome shotgun (WGS) entry which is preliminary data.</text>
</comment>
<dbReference type="EMBL" id="BAABGY010000001">
    <property type="protein sequence ID" value="GAA4319544.1"/>
    <property type="molecule type" value="Genomic_DNA"/>
</dbReference>
<name>A0ABP8G8H2_9BACT</name>
<proteinExistence type="predicted"/>
<evidence type="ECO:0000313" key="1">
    <source>
        <dbReference type="EMBL" id="GAA4319544.1"/>
    </source>
</evidence>
<keyword evidence="2" id="KW-1185">Reference proteome</keyword>
<dbReference type="SUPFAM" id="SSF55781">
    <property type="entry name" value="GAF domain-like"/>
    <property type="match status" value="1"/>
</dbReference>